<dbReference type="Pfam" id="PF07505">
    <property type="entry name" value="DUF5131"/>
    <property type="match status" value="1"/>
</dbReference>
<accession>A0A0F9CAG6</accession>
<evidence type="ECO:0008006" key="2">
    <source>
        <dbReference type="Google" id="ProtNLM"/>
    </source>
</evidence>
<proteinExistence type="predicted"/>
<protein>
    <recommendedName>
        <fullName evidence="2">DUF5131 family protein</fullName>
    </recommendedName>
</protein>
<organism evidence="1">
    <name type="scientific">marine sediment metagenome</name>
    <dbReference type="NCBI Taxonomy" id="412755"/>
    <lineage>
        <taxon>unclassified sequences</taxon>
        <taxon>metagenomes</taxon>
        <taxon>ecological metagenomes</taxon>
    </lineage>
</organism>
<dbReference type="InterPro" id="IPR011101">
    <property type="entry name" value="DUF5131"/>
</dbReference>
<name>A0A0F9CAG6_9ZZZZ</name>
<gene>
    <name evidence="1" type="ORF">LCGC14_2346180</name>
</gene>
<evidence type="ECO:0000313" key="1">
    <source>
        <dbReference type="EMBL" id="KKL46373.1"/>
    </source>
</evidence>
<sequence length="223" mass="26400">MNKQGKGKIDYLEWDWNPVKGLCKKGCSYCFMQRYYKRFKLNPKIRFDEKELKTDLGKGNFIFVGSSTDMFANEVPNEWIRRVIMKCKDYDNEYLFQTKNPNRFKIFRKRFPPNTILGITIETNRETPSKATNTNYRAEDFSHEMLYGFRKMVTIEPIMDFDVTHLVDMIKMIQPEFVNIGADSKGHNLPEPSNEKIAKLIEELTKFTEVNLKDNLKRLYTSD</sequence>
<comment type="caution">
    <text evidence="1">The sequence shown here is derived from an EMBL/GenBank/DDBJ whole genome shotgun (WGS) entry which is preliminary data.</text>
</comment>
<feature type="non-terminal residue" evidence="1">
    <location>
        <position position="223"/>
    </location>
</feature>
<dbReference type="EMBL" id="LAZR01034053">
    <property type="protein sequence ID" value="KKL46373.1"/>
    <property type="molecule type" value="Genomic_DNA"/>
</dbReference>
<dbReference type="AlphaFoldDB" id="A0A0F9CAG6"/>
<reference evidence="1" key="1">
    <citation type="journal article" date="2015" name="Nature">
        <title>Complex archaea that bridge the gap between prokaryotes and eukaryotes.</title>
        <authorList>
            <person name="Spang A."/>
            <person name="Saw J.H."/>
            <person name="Jorgensen S.L."/>
            <person name="Zaremba-Niedzwiedzka K."/>
            <person name="Martijn J."/>
            <person name="Lind A.E."/>
            <person name="van Eijk R."/>
            <person name="Schleper C."/>
            <person name="Guy L."/>
            <person name="Ettema T.J."/>
        </authorList>
    </citation>
    <scope>NUCLEOTIDE SEQUENCE</scope>
</reference>